<dbReference type="PANTHER" id="PTHR30528">
    <property type="entry name" value="CYTOPLASMIC PROTEIN"/>
    <property type="match status" value="1"/>
</dbReference>
<reference evidence="1" key="2">
    <citation type="submission" date="2020-09" db="EMBL/GenBank/DDBJ databases">
        <authorList>
            <person name="Sun Q."/>
            <person name="Zhou Y."/>
        </authorList>
    </citation>
    <scope>NUCLEOTIDE SEQUENCE</scope>
    <source>
        <strain evidence="1">CGMCC 4.7398</strain>
    </source>
</reference>
<keyword evidence="2" id="KW-1185">Reference proteome</keyword>
<name>A0A919FQC3_9MICO</name>
<organism evidence="1 2">
    <name type="scientific">Promicromonospora soli</name>
    <dbReference type="NCBI Taxonomy" id="2035533"/>
    <lineage>
        <taxon>Bacteria</taxon>
        <taxon>Bacillati</taxon>
        <taxon>Actinomycetota</taxon>
        <taxon>Actinomycetes</taxon>
        <taxon>Micrococcales</taxon>
        <taxon>Promicromonosporaceae</taxon>
        <taxon>Promicromonospora</taxon>
    </lineage>
</organism>
<evidence type="ECO:0000313" key="2">
    <source>
        <dbReference type="Proteomes" id="UP000627369"/>
    </source>
</evidence>
<reference evidence="1" key="1">
    <citation type="journal article" date="2014" name="Int. J. Syst. Evol. Microbiol.">
        <title>Complete genome sequence of Corynebacterium casei LMG S-19264T (=DSM 44701T), isolated from a smear-ripened cheese.</title>
        <authorList>
            <consortium name="US DOE Joint Genome Institute (JGI-PGF)"/>
            <person name="Walter F."/>
            <person name="Albersmeier A."/>
            <person name="Kalinowski J."/>
            <person name="Ruckert C."/>
        </authorList>
    </citation>
    <scope>NUCLEOTIDE SEQUENCE</scope>
    <source>
        <strain evidence="1">CGMCC 4.7398</strain>
    </source>
</reference>
<dbReference type="AlphaFoldDB" id="A0A919FQC3"/>
<dbReference type="EMBL" id="BNAS01000002">
    <property type="protein sequence ID" value="GHH70521.1"/>
    <property type="molecule type" value="Genomic_DNA"/>
</dbReference>
<protein>
    <recommendedName>
        <fullName evidence="3">Winged helix-turn-helix domain-containing protein</fullName>
    </recommendedName>
</protein>
<dbReference type="Proteomes" id="UP000627369">
    <property type="component" value="Unassembled WGS sequence"/>
</dbReference>
<dbReference type="PANTHER" id="PTHR30528:SF0">
    <property type="entry name" value="CYTOPLASMIC PROTEIN"/>
    <property type="match status" value="1"/>
</dbReference>
<sequence length="391" mass="44143">MVTGAPTRDRMSVSVSFRSLALMGTHRLTVQQARRIALRAQLLDAHRPVDLVHLVEDLTFLAVDPTSAVAPSVDLVAWSRLGNEYWLGAVDDAIADRMLFQLRGTVRSMADLPLYLEQMAGWPQNETMRQWLDDNAGFERDVLALVEAEGPVLAKDVPDTARVPFTWGADGWSSRRSVAEMLEALNMQGKLAMVGRKGRQRLWDLAERVYPQVEAVPLDEALRERVDRRLAAEGIARKRVQGRSGDGVWWVDLPGEVVQVEGVDGEWRVDPELLERADDEFEPRTALLSPFDAMAADRPRLLDLFDYEYTLEMYKPKGKRRWGYFALPILHGERFVGKLDAKADRKENVLNVFAVHEDLPFDGAIMDAVHAELERLASWLGLGRVDYARDA</sequence>
<gene>
    <name evidence="1" type="ORF">GCM10017772_17280</name>
</gene>
<evidence type="ECO:0000313" key="1">
    <source>
        <dbReference type="EMBL" id="GHH70521.1"/>
    </source>
</evidence>
<evidence type="ECO:0008006" key="3">
    <source>
        <dbReference type="Google" id="ProtNLM"/>
    </source>
</evidence>
<proteinExistence type="predicted"/>
<accession>A0A919FQC3</accession>
<comment type="caution">
    <text evidence="1">The sequence shown here is derived from an EMBL/GenBank/DDBJ whole genome shotgun (WGS) entry which is preliminary data.</text>
</comment>